<evidence type="ECO:0000256" key="7">
    <source>
        <dbReference type="SAM" id="SignalP"/>
    </source>
</evidence>
<keyword evidence="4 5" id="KW-1015">Disulfide bond</keyword>
<feature type="disulfide bond" evidence="5">
    <location>
        <begin position="63"/>
        <end position="90"/>
    </location>
</feature>
<keyword evidence="10" id="KW-1185">Reference proteome</keyword>
<feature type="region of interest" description="Disordered" evidence="6">
    <location>
        <begin position="429"/>
        <end position="451"/>
    </location>
</feature>
<feature type="domain" description="Sushi" evidence="8">
    <location>
        <begin position="217"/>
        <end position="280"/>
    </location>
</feature>
<accession>A0AAV6GQP0</accession>
<reference evidence="9" key="1">
    <citation type="submission" date="2020-10" db="EMBL/GenBank/DDBJ databases">
        <title>Chromosome-scale genome assembly of the Allis shad, Alosa alosa.</title>
        <authorList>
            <person name="Margot Z."/>
            <person name="Christophe K."/>
            <person name="Cabau C."/>
            <person name="Louis A."/>
            <person name="Berthelot C."/>
            <person name="Parey E."/>
            <person name="Roest Crollius H."/>
            <person name="Montfort J."/>
            <person name="Robinson-Rechavi M."/>
            <person name="Bucao C."/>
            <person name="Bouchez O."/>
            <person name="Gislard M."/>
            <person name="Lluch J."/>
            <person name="Milhes M."/>
            <person name="Lampietro C."/>
            <person name="Lopez Roques C."/>
            <person name="Donnadieu C."/>
            <person name="Braasch I."/>
            <person name="Desvignes T."/>
            <person name="Postlethwait J."/>
            <person name="Bobe J."/>
            <person name="Guiguen Y."/>
        </authorList>
    </citation>
    <scope>NUCLEOTIDE SEQUENCE</scope>
    <source>
        <strain evidence="9">M-15738</strain>
        <tissue evidence="9">Blood</tissue>
    </source>
</reference>
<evidence type="ECO:0000256" key="4">
    <source>
        <dbReference type="ARBA" id="ARBA00023157"/>
    </source>
</evidence>
<comment type="caution">
    <text evidence="5">Lacks conserved residue(s) required for the propagation of feature annotation.</text>
</comment>
<evidence type="ECO:0000259" key="8">
    <source>
        <dbReference type="PROSITE" id="PS50923"/>
    </source>
</evidence>
<dbReference type="InterPro" id="IPR051503">
    <property type="entry name" value="ComplSys_Reg/VirEntry_Med"/>
</dbReference>
<keyword evidence="2 5" id="KW-0768">Sushi</keyword>
<dbReference type="EMBL" id="JADWDJ010000009">
    <property type="protein sequence ID" value="KAG5275922.1"/>
    <property type="molecule type" value="Genomic_DNA"/>
</dbReference>
<dbReference type="AlphaFoldDB" id="A0AAV6GQP0"/>
<dbReference type="PANTHER" id="PTHR45785">
    <property type="entry name" value="COMPLEMENT FACTOR H-RELATED"/>
    <property type="match status" value="1"/>
</dbReference>
<feature type="domain" description="Sushi" evidence="8">
    <location>
        <begin position="281"/>
        <end position="344"/>
    </location>
</feature>
<dbReference type="InterPro" id="IPR000436">
    <property type="entry name" value="Sushi_SCR_CCP_dom"/>
</dbReference>
<dbReference type="Proteomes" id="UP000823561">
    <property type="component" value="Chromosome 9"/>
</dbReference>
<protein>
    <recommendedName>
        <fullName evidence="8">Sushi domain-containing protein</fullName>
    </recommendedName>
</protein>
<keyword evidence="3 7" id="KW-0732">Signal</keyword>
<gene>
    <name evidence="9" type="ORF">AALO_G00125990</name>
</gene>
<feature type="disulfide bond" evidence="5">
    <location>
        <begin position="124"/>
        <end position="151"/>
    </location>
</feature>
<dbReference type="PANTHER" id="PTHR45785:SF2">
    <property type="entry name" value="COMPLEMENT FACTOR H-RELATED"/>
    <property type="match status" value="1"/>
</dbReference>
<evidence type="ECO:0000256" key="6">
    <source>
        <dbReference type="SAM" id="MobiDB-lite"/>
    </source>
</evidence>
<organism evidence="9 10">
    <name type="scientific">Alosa alosa</name>
    <name type="common">allis shad</name>
    <dbReference type="NCBI Taxonomy" id="278164"/>
    <lineage>
        <taxon>Eukaryota</taxon>
        <taxon>Metazoa</taxon>
        <taxon>Chordata</taxon>
        <taxon>Craniata</taxon>
        <taxon>Vertebrata</taxon>
        <taxon>Euteleostomi</taxon>
        <taxon>Actinopterygii</taxon>
        <taxon>Neopterygii</taxon>
        <taxon>Teleostei</taxon>
        <taxon>Clupei</taxon>
        <taxon>Clupeiformes</taxon>
        <taxon>Clupeoidei</taxon>
        <taxon>Clupeidae</taxon>
        <taxon>Alosa</taxon>
    </lineage>
</organism>
<evidence type="ECO:0000256" key="1">
    <source>
        <dbReference type="ARBA" id="ARBA00004328"/>
    </source>
</evidence>
<dbReference type="SUPFAM" id="SSF57535">
    <property type="entry name" value="Complement control module/SCR domain"/>
    <property type="match status" value="6"/>
</dbReference>
<feature type="domain" description="Sushi" evidence="8">
    <location>
        <begin position="350"/>
        <end position="413"/>
    </location>
</feature>
<comment type="caution">
    <text evidence="9">The sequence shown here is derived from an EMBL/GenBank/DDBJ whole genome shotgun (WGS) entry which is preliminary data.</text>
</comment>
<dbReference type="PROSITE" id="PS50923">
    <property type="entry name" value="SUSHI"/>
    <property type="match status" value="6"/>
</dbReference>
<evidence type="ECO:0000256" key="3">
    <source>
        <dbReference type="ARBA" id="ARBA00022729"/>
    </source>
</evidence>
<feature type="chain" id="PRO_5043686389" description="Sushi domain-containing protein" evidence="7">
    <location>
        <begin position="24"/>
        <end position="451"/>
    </location>
</feature>
<feature type="domain" description="Sushi" evidence="8">
    <location>
        <begin position="93"/>
        <end position="153"/>
    </location>
</feature>
<evidence type="ECO:0000256" key="2">
    <source>
        <dbReference type="ARBA" id="ARBA00022659"/>
    </source>
</evidence>
<feature type="domain" description="Sushi" evidence="8">
    <location>
        <begin position="154"/>
        <end position="216"/>
    </location>
</feature>
<sequence length="451" mass="50713">MLHATMKTTLLLFYSLVCVATDASQTDLDEVCTEPLPVVANAEVSEEYRRHNYTDGSVLPFSCRLGYVSAGRTMYSCSKAKWLRVRNGKCVPRPCELPEDIPNGSYDLVEGTDLVFGATIKYTCDEGYQMMSRFDTQVCMVDGWSNSLPVCEAVTCSPEDNPSLILRGLPEDDTPISFGHKLQFECADSGRVIRGEPEVTCTSAGQWSHPFPRCEVVTCELERTYSSVTVRGVPANGEPVKYGKTLYFTCAEDGRTIRGEREVTCTSTGEWSAPFPKCEAITCAREKIHTSIHVRGLPTGNGPVIYGTKLYFSCAHSSMVLHGAREVVCLDNGQWSNMFPRCEKQPVPDGSCGPPPPVEFADIVRGSKVVYSHGDWVEFQCQPYYLLESRNWYPSWMQCKNGKWENESMRCRRPCTVTLEDMDKRNIEFQRPRDDLRHVTHGDRTRPTTQE</sequence>
<feature type="domain" description="Sushi" evidence="8">
    <location>
        <begin position="30"/>
        <end position="92"/>
    </location>
</feature>
<evidence type="ECO:0000313" key="10">
    <source>
        <dbReference type="Proteomes" id="UP000823561"/>
    </source>
</evidence>
<dbReference type="SMART" id="SM00032">
    <property type="entry name" value="CCP"/>
    <property type="match status" value="6"/>
</dbReference>
<proteinExistence type="predicted"/>
<comment type="subcellular location">
    <subcellularLocation>
        <location evidence="1">Virion</location>
    </subcellularLocation>
</comment>
<evidence type="ECO:0000256" key="5">
    <source>
        <dbReference type="PROSITE-ProRule" id="PRU00302"/>
    </source>
</evidence>
<dbReference type="Pfam" id="PF00084">
    <property type="entry name" value="Sushi"/>
    <property type="match status" value="6"/>
</dbReference>
<dbReference type="CDD" id="cd00033">
    <property type="entry name" value="CCP"/>
    <property type="match status" value="5"/>
</dbReference>
<dbReference type="Gene3D" id="2.10.70.10">
    <property type="entry name" value="Complement Module, domain 1"/>
    <property type="match status" value="6"/>
</dbReference>
<evidence type="ECO:0000313" key="9">
    <source>
        <dbReference type="EMBL" id="KAG5275922.1"/>
    </source>
</evidence>
<name>A0AAV6GQP0_9TELE</name>
<feature type="signal peptide" evidence="7">
    <location>
        <begin position="1"/>
        <end position="23"/>
    </location>
</feature>
<dbReference type="InterPro" id="IPR035976">
    <property type="entry name" value="Sushi/SCR/CCP_sf"/>
</dbReference>